<protein>
    <submittedName>
        <fullName evidence="1">4,5-dihydroxyphthalate decarboxylase</fullName>
    </submittedName>
</protein>
<organism evidence="1 2">
    <name type="scientific">Falsiroseomonas bella</name>
    <dbReference type="NCBI Taxonomy" id="2184016"/>
    <lineage>
        <taxon>Bacteria</taxon>
        <taxon>Pseudomonadati</taxon>
        <taxon>Pseudomonadota</taxon>
        <taxon>Alphaproteobacteria</taxon>
        <taxon>Acetobacterales</taxon>
        <taxon>Roseomonadaceae</taxon>
        <taxon>Falsiroseomonas</taxon>
    </lineage>
</organism>
<dbReference type="Proteomes" id="UP000245765">
    <property type="component" value="Unassembled WGS sequence"/>
</dbReference>
<dbReference type="SUPFAM" id="SSF53850">
    <property type="entry name" value="Periplasmic binding protein-like II"/>
    <property type="match status" value="1"/>
</dbReference>
<dbReference type="Gene3D" id="3.40.190.10">
    <property type="entry name" value="Periplasmic binding protein-like II"/>
    <property type="match status" value="1"/>
</dbReference>
<keyword evidence="2" id="KW-1185">Reference proteome</keyword>
<gene>
    <name evidence="1" type="ORF">DFH01_23235</name>
</gene>
<name>A0A317F7R0_9PROT</name>
<accession>A0A317F7R0</accession>
<reference evidence="2" key="1">
    <citation type="submission" date="2018-05" db="EMBL/GenBank/DDBJ databases">
        <authorList>
            <person name="Du Z."/>
            <person name="Wang X."/>
        </authorList>
    </citation>
    <scope>NUCLEOTIDE SEQUENCE [LARGE SCALE GENOMIC DNA]</scope>
    <source>
        <strain evidence="2">CQN31</strain>
    </source>
</reference>
<dbReference type="EMBL" id="QGNA01000005">
    <property type="protein sequence ID" value="PWS35221.1"/>
    <property type="molecule type" value="Genomic_DNA"/>
</dbReference>
<comment type="caution">
    <text evidence="1">The sequence shown here is derived from an EMBL/GenBank/DDBJ whole genome shotgun (WGS) entry which is preliminary data.</text>
</comment>
<sequence>MGRLRPTIAVWDYDRTRPLIDGRVTVEGCDPIWLHDMPIETMFSRALGGAEFDVSELSFSNYMAQVARGTNGYLGLPIFPSRSFRHGAWFLRADAGITRPEALKGRRIGVREYSMTAAVVARGLMEDEHGIGGRDVTWVMGDVDERERTHIPLPDLPEGFRVERAPEGRMLADMLMEGELDALLAYKPPKAFVKGDPRIIRLFPDYEARERDYARRTGIFPVMHLMGIRRELAEAEPWLAMSLMAAFTAAKDLAIADLSIVQALKVALPWAPAEFARTREALGDDYWPYGVARNRRALEALTRWHHAQGLSPRPLAVEELFVRTTLGT</sequence>
<dbReference type="OrthoDB" id="8689594at2"/>
<evidence type="ECO:0000313" key="1">
    <source>
        <dbReference type="EMBL" id="PWS35221.1"/>
    </source>
</evidence>
<proteinExistence type="predicted"/>
<dbReference type="AlphaFoldDB" id="A0A317F7R0"/>
<dbReference type="RefSeq" id="WP_109872866.1">
    <property type="nucleotide sequence ID" value="NZ_QGNA01000005.1"/>
</dbReference>
<dbReference type="Gene3D" id="3.40.190.270">
    <property type="match status" value="1"/>
</dbReference>
<evidence type="ECO:0000313" key="2">
    <source>
        <dbReference type="Proteomes" id="UP000245765"/>
    </source>
</evidence>